<dbReference type="EMBL" id="VBAI01000185">
    <property type="protein sequence ID" value="TMJ08614.1"/>
    <property type="molecule type" value="Genomic_DNA"/>
</dbReference>
<name>A0A537LKT5_9BACT</name>
<dbReference type="PANTHER" id="PTHR18964">
    <property type="entry name" value="ROK (REPRESSOR, ORF, KINASE) FAMILY"/>
    <property type="match status" value="1"/>
</dbReference>
<comment type="similarity">
    <text evidence="1">Belongs to the ROK (NagC/XylR) family.</text>
</comment>
<sequence>MNAVRRVSSRGRLMMAVDLGGTKILAGLISVDGRLVRELRRPVDAWNRSALLTQLVSVVREIQDHVPARGRLEGVGVAVPGAVRPDGTVWAPNLKEWRRVALADHLTKYTGLRAVVENDRLTSLLGEQWCGAARGVGSAVFITIGTGLGAGFMLDRHSFTGTHGVAGSIGWWVLGKDRTSARSAEIGMLEAAVAGPAILRRMRRAGISGSSARELVTAARRGDWRARAILKDVGELVGLAVANLVSLFDPEIVVLGGGVAQAGRFLLDPIRTAVRSHAQPLARSVRICRSALGTRASLFGAAALVNPDLKV</sequence>
<comment type="caution">
    <text evidence="2">The sequence shown here is derived from an EMBL/GenBank/DDBJ whole genome shotgun (WGS) entry which is preliminary data.</text>
</comment>
<gene>
    <name evidence="2" type="ORF">E6G98_11725</name>
</gene>
<evidence type="ECO:0000256" key="1">
    <source>
        <dbReference type="ARBA" id="ARBA00006479"/>
    </source>
</evidence>
<accession>A0A537LKT5</accession>
<dbReference type="Proteomes" id="UP000315217">
    <property type="component" value="Unassembled WGS sequence"/>
</dbReference>
<evidence type="ECO:0000313" key="3">
    <source>
        <dbReference type="Proteomes" id="UP000315217"/>
    </source>
</evidence>
<dbReference type="PANTHER" id="PTHR18964:SF149">
    <property type="entry name" value="BIFUNCTIONAL UDP-N-ACETYLGLUCOSAMINE 2-EPIMERASE_N-ACETYLMANNOSAMINE KINASE"/>
    <property type="match status" value="1"/>
</dbReference>
<reference evidence="2 3" key="1">
    <citation type="journal article" date="2019" name="Nat. Microbiol.">
        <title>Mediterranean grassland soil C-N compound turnover is dependent on rainfall and depth, and is mediated by genomically divergent microorganisms.</title>
        <authorList>
            <person name="Diamond S."/>
            <person name="Andeer P.F."/>
            <person name="Li Z."/>
            <person name="Crits-Christoph A."/>
            <person name="Burstein D."/>
            <person name="Anantharaman K."/>
            <person name="Lane K.R."/>
            <person name="Thomas B.C."/>
            <person name="Pan C."/>
            <person name="Northen T.R."/>
            <person name="Banfield J.F."/>
        </authorList>
    </citation>
    <scope>NUCLEOTIDE SEQUENCE [LARGE SCALE GENOMIC DNA]</scope>
    <source>
        <strain evidence="2">NP_1</strain>
    </source>
</reference>
<dbReference type="Pfam" id="PF00480">
    <property type="entry name" value="ROK"/>
    <property type="match status" value="1"/>
</dbReference>
<evidence type="ECO:0000313" key="2">
    <source>
        <dbReference type="EMBL" id="TMJ08614.1"/>
    </source>
</evidence>
<proteinExistence type="inferred from homology"/>
<dbReference type="InterPro" id="IPR000600">
    <property type="entry name" value="ROK"/>
</dbReference>
<dbReference type="AlphaFoldDB" id="A0A537LKT5"/>
<dbReference type="SUPFAM" id="SSF53067">
    <property type="entry name" value="Actin-like ATPase domain"/>
    <property type="match status" value="1"/>
</dbReference>
<protein>
    <submittedName>
        <fullName evidence="2">ROK family protein</fullName>
    </submittedName>
</protein>
<organism evidence="2 3">
    <name type="scientific">Candidatus Segetimicrobium genomatis</name>
    <dbReference type="NCBI Taxonomy" id="2569760"/>
    <lineage>
        <taxon>Bacteria</taxon>
        <taxon>Bacillati</taxon>
        <taxon>Candidatus Sysuimicrobiota</taxon>
        <taxon>Candidatus Sysuimicrobiia</taxon>
        <taxon>Candidatus Sysuimicrobiales</taxon>
        <taxon>Candidatus Segetimicrobiaceae</taxon>
        <taxon>Candidatus Segetimicrobium</taxon>
    </lineage>
</organism>
<dbReference type="InterPro" id="IPR043129">
    <property type="entry name" value="ATPase_NBD"/>
</dbReference>
<dbReference type="Gene3D" id="3.30.420.40">
    <property type="match status" value="2"/>
</dbReference>